<reference evidence="1 2" key="1">
    <citation type="journal article" date="2011" name="Biochem. Biophys. Res. Commun.">
        <title>Increased number of Arginine-based salt bridges contributes to the thermotolerance of thermotolerant acetic acid bacteria, Acetobacter tropicalis SKU1100.</title>
        <authorList>
            <person name="Matsutani M."/>
            <person name="Hirakawa H."/>
            <person name="Nishikura M."/>
            <person name="Soemphol W."/>
            <person name="Ali I.A.I."/>
            <person name="Yakushi T."/>
            <person name="Matsushita K."/>
        </authorList>
    </citation>
    <scope>NUCLEOTIDE SEQUENCE [LARGE SCALE GENOMIC DNA]</scope>
    <source>
        <strain evidence="1 2">NBRC 101654</strain>
    </source>
</reference>
<name>F7V9J3_9PROT</name>
<evidence type="ECO:0000313" key="2">
    <source>
        <dbReference type="Proteomes" id="UP000004319"/>
    </source>
</evidence>
<protein>
    <recommendedName>
        <fullName evidence="3">Oxidoreductase</fullName>
    </recommendedName>
</protein>
<comment type="caution">
    <text evidence="1">The sequence shown here is derived from an EMBL/GenBank/DDBJ whole genome shotgun (WGS) entry which is preliminary data.</text>
</comment>
<dbReference type="Proteomes" id="UP000004319">
    <property type="component" value="Unassembled WGS sequence"/>
</dbReference>
<proteinExistence type="predicted"/>
<accession>F7V9J3</accession>
<gene>
    <name evidence="1" type="ORF">ATPR_0042</name>
</gene>
<dbReference type="EMBL" id="BABS01000001">
    <property type="protein sequence ID" value="GAA07038.1"/>
    <property type="molecule type" value="Genomic_DNA"/>
</dbReference>
<organism evidence="1 2">
    <name type="scientific">Acetobacter tropicalis NBRC 101654</name>
    <dbReference type="NCBI Taxonomy" id="749388"/>
    <lineage>
        <taxon>Bacteria</taxon>
        <taxon>Pseudomonadati</taxon>
        <taxon>Pseudomonadota</taxon>
        <taxon>Alphaproteobacteria</taxon>
        <taxon>Acetobacterales</taxon>
        <taxon>Acetobacteraceae</taxon>
        <taxon>Acetobacter</taxon>
    </lineage>
</organism>
<evidence type="ECO:0008006" key="3">
    <source>
        <dbReference type="Google" id="ProtNLM"/>
    </source>
</evidence>
<evidence type="ECO:0000313" key="1">
    <source>
        <dbReference type="EMBL" id="GAA07038.1"/>
    </source>
</evidence>
<dbReference type="AlphaFoldDB" id="F7V9J3"/>
<sequence>MAQTVLTAIVQNPLWHGGLPLVLKRVFEKLLFRRMRSVSAEQRVP</sequence>